<protein>
    <submittedName>
        <fullName evidence="2">Uncharacterized protein</fullName>
    </submittedName>
</protein>
<accession>A0ABR2ZC35</accession>
<keyword evidence="3" id="KW-1185">Reference proteome</keyword>
<feature type="region of interest" description="Disordered" evidence="1">
    <location>
        <begin position="43"/>
        <end position="72"/>
    </location>
</feature>
<evidence type="ECO:0000313" key="2">
    <source>
        <dbReference type="EMBL" id="KAL0058353.1"/>
    </source>
</evidence>
<organism evidence="2 3">
    <name type="scientific">Marasmius tenuissimus</name>
    <dbReference type="NCBI Taxonomy" id="585030"/>
    <lineage>
        <taxon>Eukaryota</taxon>
        <taxon>Fungi</taxon>
        <taxon>Dikarya</taxon>
        <taxon>Basidiomycota</taxon>
        <taxon>Agaricomycotina</taxon>
        <taxon>Agaricomycetes</taxon>
        <taxon>Agaricomycetidae</taxon>
        <taxon>Agaricales</taxon>
        <taxon>Marasmiineae</taxon>
        <taxon>Marasmiaceae</taxon>
        <taxon>Marasmius</taxon>
    </lineage>
</organism>
<proteinExistence type="predicted"/>
<evidence type="ECO:0000313" key="3">
    <source>
        <dbReference type="Proteomes" id="UP001437256"/>
    </source>
</evidence>
<comment type="caution">
    <text evidence="2">The sequence shown here is derived from an EMBL/GenBank/DDBJ whole genome shotgun (WGS) entry which is preliminary data.</text>
</comment>
<gene>
    <name evidence="2" type="ORF">AAF712_014972</name>
</gene>
<dbReference type="EMBL" id="JBBXMP010000327">
    <property type="protein sequence ID" value="KAL0058353.1"/>
    <property type="molecule type" value="Genomic_DNA"/>
</dbReference>
<dbReference type="Proteomes" id="UP001437256">
    <property type="component" value="Unassembled WGS sequence"/>
</dbReference>
<name>A0ABR2ZC35_9AGAR</name>
<evidence type="ECO:0000256" key="1">
    <source>
        <dbReference type="SAM" id="MobiDB-lite"/>
    </source>
</evidence>
<sequence length="193" mass="21266">MGRDLYHLVKFLPAYNLPSGMPPQRFNGANHGKECSAISTETQISRGGDSTAVHSRIPTHESKQEPAQSTAVQFQLPPPVTAAGSRTTLTPPNTQSMGARAYEQYLRPSELPPKMQPSELPPKYHYFDIFPFSLLVKSLIDGGKKVEGQKAAKVRARLLNKVREHNLPLKISLYLVGVMLQSMALSLLSLTSK</sequence>
<reference evidence="2 3" key="1">
    <citation type="submission" date="2024-05" db="EMBL/GenBank/DDBJ databases">
        <title>A draft genome resource for the thread blight pathogen Marasmius tenuissimus strain MS-2.</title>
        <authorList>
            <person name="Yulfo-Soto G.E."/>
            <person name="Baruah I.K."/>
            <person name="Amoako-Attah I."/>
            <person name="Bukari Y."/>
            <person name="Meinhardt L.W."/>
            <person name="Bailey B.A."/>
            <person name="Cohen S.P."/>
        </authorList>
    </citation>
    <scope>NUCLEOTIDE SEQUENCE [LARGE SCALE GENOMIC DNA]</scope>
    <source>
        <strain evidence="2 3">MS-2</strain>
    </source>
</reference>